<proteinExistence type="predicted"/>
<dbReference type="Pfam" id="PF19565">
    <property type="entry name" value="DUF6087"/>
    <property type="match status" value="1"/>
</dbReference>
<reference evidence="3" key="1">
    <citation type="submission" date="2023-07" db="EMBL/GenBank/DDBJ databases">
        <title>30 novel species of actinomycetes from the DSMZ collection.</title>
        <authorList>
            <person name="Nouioui I."/>
        </authorList>
    </citation>
    <scope>NUCLEOTIDE SEQUENCE [LARGE SCALE GENOMIC DNA]</scope>
    <source>
        <strain evidence="3">DSM 44915</strain>
    </source>
</reference>
<comment type="caution">
    <text evidence="2">The sequence shown here is derived from an EMBL/GenBank/DDBJ whole genome shotgun (WGS) entry which is preliminary data.</text>
</comment>
<name>A0ABU2JLE2_9ACTN</name>
<dbReference type="Proteomes" id="UP001183410">
    <property type="component" value="Unassembled WGS sequence"/>
</dbReference>
<feature type="compositionally biased region" description="Basic residues" evidence="1">
    <location>
        <begin position="1"/>
        <end position="10"/>
    </location>
</feature>
<organism evidence="2 3">
    <name type="scientific">Streptomyces chisholmiae</name>
    <dbReference type="NCBI Taxonomy" id="3075540"/>
    <lineage>
        <taxon>Bacteria</taxon>
        <taxon>Bacillati</taxon>
        <taxon>Actinomycetota</taxon>
        <taxon>Actinomycetes</taxon>
        <taxon>Kitasatosporales</taxon>
        <taxon>Streptomycetaceae</taxon>
        <taxon>Streptomyces</taxon>
    </lineage>
</organism>
<evidence type="ECO:0000256" key="1">
    <source>
        <dbReference type="SAM" id="MobiDB-lite"/>
    </source>
</evidence>
<accession>A0ABU2JLE2</accession>
<sequence>MGGMAKHRRPGPVDQPSRAVPRIDAGDPLAAYRRRRRPPLDGWRRHRPLHGGAGHLRPGEPRVLEEWDGFAYQVTGAAPDLATAQAWLAEAETRDDPAG</sequence>
<dbReference type="RefSeq" id="WP_311665517.1">
    <property type="nucleotide sequence ID" value="NZ_JAVREO010000003.1"/>
</dbReference>
<dbReference type="EMBL" id="JAVREO010000003">
    <property type="protein sequence ID" value="MDT0265802.1"/>
    <property type="molecule type" value="Genomic_DNA"/>
</dbReference>
<keyword evidence="3" id="KW-1185">Reference proteome</keyword>
<evidence type="ECO:0000313" key="3">
    <source>
        <dbReference type="Proteomes" id="UP001183410"/>
    </source>
</evidence>
<gene>
    <name evidence="2" type="ORF">RM844_05805</name>
</gene>
<evidence type="ECO:0000313" key="2">
    <source>
        <dbReference type="EMBL" id="MDT0265802.1"/>
    </source>
</evidence>
<dbReference type="InterPro" id="IPR045733">
    <property type="entry name" value="DUF6087"/>
</dbReference>
<feature type="region of interest" description="Disordered" evidence="1">
    <location>
        <begin position="1"/>
        <end position="60"/>
    </location>
</feature>
<protein>
    <submittedName>
        <fullName evidence="2">DUF6087 family protein</fullName>
    </submittedName>
</protein>